<sequence length="400" mass="45706">MADKIPFRTSQLQKELMAKYYAAASEARAAGVPVAWVTAVFPVEIVYAAGVFPYYPENFGALAAARRVAGKLSEAAEARGYFYDLCGYARCGIGDAYSREHPVGVIEKPDLLLCANTQCGSLPKWFEAAARFYRASFFLLDAPLVDEGNSQMVRDYFVQQLQEMIAFLEQATGRPFDYRRLEEVLQLSNEACRLWNEILDTAALKPAPFGFFDACLHMAPIVTWRGTREAVDYYRALRREIQERVEQGIHALPGERYKLYWDHIPVWPRLKWFGELFAARGALAVASQYTHSWAYRFDPDRPLESLAENYVSAYVNHDFRRRIDLKIQLMNKYRVDGYVLFSNRSCKPNALGLYDKSNEISRLTGLPGVVFEADMADLRFFSEAQVQSKMEVLFEQLASR</sequence>
<evidence type="ECO:0008006" key="8">
    <source>
        <dbReference type="Google" id="ProtNLM"/>
    </source>
</evidence>
<reference evidence="6 7" key="1">
    <citation type="submission" date="2016-04" db="EMBL/GenBank/DDBJ databases">
        <authorList>
            <person name="Evans L.H."/>
            <person name="Alamgir A."/>
            <person name="Owens N."/>
            <person name="Weber N.D."/>
            <person name="Virtaneva K."/>
            <person name="Barbian K."/>
            <person name="Babar A."/>
            <person name="Rosenke K."/>
        </authorList>
    </citation>
    <scope>NUCLEOTIDE SEQUENCE [LARGE SCALE GENOMIC DNA]</scope>
    <source>
        <strain evidence="6 7">LMa1</strain>
    </source>
</reference>
<dbReference type="InterPro" id="IPR010327">
    <property type="entry name" value="FldB/FldC_alpha/beta"/>
</dbReference>
<evidence type="ECO:0000313" key="7">
    <source>
        <dbReference type="Proteomes" id="UP000078532"/>
    </source>
</evidence>
<proteinExistence type="inferred from homology"/>
<evidence type="ECO:0000256" key="5">
    <source>
        <dbReference type="ARBA" id="ARBA00023014"/>
    </source>
</evidence>
<evidence type="ECO:0000256" key="2">
    <source>
        <dbReference type="ARBA" id="ARBA00005806"/>
    </source>
</evidence>
<comment type="caution">
    <text evidence="6">The sequence shown here is derived from an EMBL/GenBank/DDBJ whole genome shotgun (WGS) entry which is preliminary data.</text>
</comment>
<dbReference type="EMBL" id="LYVF01000069">
    <property type="protein sequence ID" value="OAT85261.1"/>
    <property type="molecule type" value="Genomic_DNA"/>
</dbReference>
<dbReference type="AlphaFoldDB" id="A0A1B7LGN3"/>
<evidence type="ECO:0000256" key="3">
    <source>
        <dbReference type="ARBA" id="ARBA00022723"/>
    </source>
</evidence>
<accession>A0A1B7LGN3</accession>
<name>A0A1B7LGN3_9FIRM</name>
<comment type="cofactor">
    <cofactor evidence="1">
        <name>[4Fe-4S] cluster</name>
        <dbReference type="ChEBI" id="CHEBI:49883"/>
    </cofactor>
</comment>
<dbReference type="Proteomes" id="UP000078532">
    <property type="component" value="Unassembled WGS sequence"/>
</dbReference>
<protein>
    <recommendedName>
        <fullName evidence="8">2-hydroxyglutaryl-CoA dehydratase</fullName>
    </recommendedName>
</protein>
<organism evidence="6 7">
    <name type="scientific">Desulfotomaculum copahuensis</name>
    <dbReference type="NCBI Taxonomy" id="1838280"/>
    <lineage>
        <taxon>Bacteria</taxon>
        <taxon>Bacillati</taxon>
        <taxon>Bacillota</taxon>
        <taxon>Clostridia</taxon>
        <taxon>Eubacteriales</taxon>
        <taxon>Desulfotomaculaceae</taxon>
        <taxon>Desulfotomaculum</taxon>
    </lineage>
</organism>
<dbReference type="Gene3D" id="3.40.50.11900">
    <property type="match status" value="1"/>
</dbReference>
<keyword evidence="4" id="KW-0408">Iron</keyword>
<dbReference type="OrthoDB" id="9810278at2"/>
<dbReference type="Pfam" id="PF06050">
    <property type="entry name" value="HGD-D"/>
    <property type="match status" value="1"/>
</dbReference>
<dbReference type="PANTHER" id="PTHR30548">
    <property type="entry name" value="2-HYDROXYGLUTARYL-COA DEHYDRATASE, D-COMPONENT-RELATED"/>
    <property type="match status" value="1"/>
</dbReference>
<keyword evidence="3" id="KW-0479">Metal-binding</keyword>
<dbReference type="GO" id="GO:0051536">
    <property type="term" value="F:iron-sulfur cluster binding"/>
    <property type="evidence" value="ECO:0007669"/>
    <property type="project" value="UniProtKB-KW"/>
</dbReference>
<dbReference type="GO" id="GO:0016836">
    <property type="term" value="F:hydro-lyase activity"/>
    <property type="evidence" value="ECO:0007669"/>
    <property type="project" value="UniProtKB-ARBA"/>
</dbReference>
<evidence type="ECO:0000256" key="1">
    <source>
        <dbReference type="ARBA" id="ARBA00001966"/>
    </source>
</evidence>
<dbReference type="RefSeq" id="WP_066667014.1">
    <property type="nucleotide sequence ID" value="NZ_LYVF01000069.1"/>
</dbReference>
<evidence type="ECO:0000256" key="4">
    <source>
        <dbReference type="ARBA" id="ARBA00023004"/>
    </source>
</evidence>
<keyword evidence="5" id="KW-0411">Iron-sulfur</keyword>
<evidence type="ECO:0000313" key="6">
    <source>
        <dbReference type="EMBL" id="OAT85261.1"/>
    </source>
</evidence>
<dbReference type="PANTHER" id="PTHR30548:SF4">
    <property type="entry name" value="SUBUNIT OF OXYGEN-SENSITIVE 2-HYDROXYISOCAPROYL-COA DEHYDRATASE"/>
    <property type="match status" value="1"/>
</dbReference>
<keyword evidence="7" id="KW-1185">Reference proteome</keyword>
<comment type="similarity">
    <text evidence="2">Belongs to the FldB/FldC dehydratase alpha/beta subunit family.</text>
</comment>
<gene>
    <name evidence="6" type="ORF">A6M21_06890</name>
</gene>
<dbReference type="STRING" id="1838280.A6M21_06890"/>
<dbReference type="GO" id="GO:0046872">
    <property type="term" value="F:metal ion binding"/>
    <property type="evidence" value="ECO:0007669"/>
    <property type="project" value="UniProtKB-KW"/>
</dbReference>
<dbReference type="Gene3D" id="3.40.50.11890">
    <property type="match status" value="1"/>
</dbReference>